<dbReference type="AlphaFoldDB" id="A0A0U4DX62"/>
<keyword evidence="2" id="KW-0547">Nucleotide-binding</keyword>
<feature type="active site" evidence="3">
    <location>
        <position position="405"/>
    </location>
</feature>
<dbReference type="InterPro" id="IPR036046">
    <property type="entry name" value="Acylphosphatase-like_dom_sf"/>
</dbReference>
<dbReference type="GO" id="GO:0018169">
    <property type="term" value="F:ribosomal S6-glutamic acid ligase activity"/>
    <property type="evidence" value="ECO:0007669"/>
    <property type="project" value="TreeGrafter"/>
</dbReference>
<feature type="active site" evidence="3">
    <location>
        <position position="423"/>
    </location>
</feature>
<protein>
    <recommendedName>
        <fullName evidence="1 3">acylphosphatase</fullName>
        <ecNumber evidence="3">3.6.1.7</ecNumber>
    </recommendedName>
</protein>
<dbReference type="Gene3D" id="3.30.70.100">
    <property type="match status" value="1"/>
</dbReference>
<dbReference type="OrthoDB" id="9803907at2"/>
<evidence type="ECO:0000256" key="4">
    <source>
        <dbReference type="RuleBase" id="RU004168"/>
    </source>
</evidence>
<comment type="catalytic activity">
    <reaction evidence="3">
        <text>an acyl phosphate + H2O = a carboxylate + phosphate + H(+)</text>
        <dbReference type="Rhea" id="RHEA:14965"/>
        <dbReference type="ChEBI" id="CHEBI:15377"/>
        <dbReference type="ChEBI" id="CHEBI:15378"/>
        <dbReference type="ChEBI" id="CHEBI:29067"/>
        <dbReference type="ChEBI" id="CHEBI:43474"/>
        <dbReference type="ChEBI" id="CHEBI:59918"/>
        <dbReference type="EC" id="3.6.1.7"/>
    </reaction>
</comment>
<evidence type="ECO:0000259" key="6">
    <source>
        <dbReference type="PROSITE" id="PS51160"/>
    </source>
</evidence>
<dbReference type="GO" id="GO:0046872">
    <property type="term" value="F:metal ion binding"/>
    <property type="evidence" value="ECO:0007669"/>
    <property type="project" value="InterPro"/>
</dbReference>
<keyword evidence="8" id="KW-1185">Reference proteome</keyword>
<evidence type="ECO:0000256" key="2">
    <source>
        <dbReference type="PROSITE-ProRule" id="PRU00409"/>
    </source>
</evidence>
<dbReference type="SUPFAM" id="SSF54975">
    <property type="entry name" value="Acylphosphatase/BLUF domain-like"/>
    <property type="match status" value="1"/>
</dbReference>
<keyword evidence="2" id="KW-0067">ATP-binding</keyword>
<organism evidence="7 8">
    <name type="scientific">Lentibacillus amyloliquefaciens</name>
    <dbReference type="NCBI Taxonomy" id="1472767"/>
    <lineage>
        <taxon>Bacteria</taxon>
        <taxon>Bacillati</taxon>
        <taxon>Bacillota</taxon>
        <taxon>Bacilli</taxon>
        <taxon>Bacillales</taxon>
        <taxon>Bacillaceae</taxon>
        <taxon>Lentibacillus</taxon>
    </lineage>
</organism>
<dbReference type="SUPFAM" id="SSF56059">
    <property type="entry name" value="Glutathione synthetase ATP-binding domain-like"/>
    <property type="match status" value="1"/>
</dbReference>
<accession>A0A0U4DX62</accession>
<dbReference type="Pfam" id="PF00708">
    <property type="entry name" value="Acylphosphatase"/>
    <property type="match status" value="1"/>
</dbReference>
<dbReference type="EMBL" id="CP013862">
    <property type="protein sequence ID" value="ALX49944.1"/>
    <property type="molecule type" value="Genomic_DNA"/>
</dbReference>
<reference evidence="7 8" key="1">
    <citation type="submission" date="2016-01" db="EMBL/GenBank/DDBJ databases">
        <title>Complete genome sequence of strain Lentibacillus amyloliquefaciens LAM0015T isolated from saline sediment.</title>
        <authorList>
            <person name="Wang J.-L."/>
            <person name="He M.-X."/>
        </authorList>
    </citation>
    <scope>NUCLEOTIDE SEQUENCE [LARGE SCALE GENOMIC DNA]</scope>
    <source>
        <strain evidence="7 8">LAM0015</strain>
    </source>
</reference>
<dbReference type="Gene3D" id="3.30.470.20">
    <property type="entry name" value="ATP-grasp fold, B domain"/>
    <property type="match status" value="2"/>
</dbReference>
<dbReference type="GO" id="GO:0005524">
    <property type="term" value="F:ATP binding"/>
    <property type="evidence" value="ECO:0007669"/>
    <property type="project" value="UniProtKB-UniRule"/>
</dbReference>
<dbReference type="InterPro" id="IPR003806">
    <property type="entry name" value="ATP-grasp_PylC-type"/>
</dbReference>
<comment type="similarity">
    <text evidence="4">Belongs to the acylphosphatase family.</text>
</comment>
<proteinExistence type="inferred from homology"/>
<dbReference type="PANTHER" id="PTHR21621:SF0">
    <property type="entry name" value="BETA-CITRYLGLUTAMATE SYNTHASE B-RELATED"/>
    <property type="match status" value="1"/>
</dbReference>
<sequence length="484" mass="54087">MEEAYPNWLSKQMLSGVRRFNIDSFLVALEGWRRGLSLTFYSEHFEVTDLQLIGFEPTGKTFSLSSETKKHYFYRSRGDRVANDAVDIGSSKEKTKVYLKRAGVPTSEGFSFSKEKDLEDVIQSSIKIGFPLVVKPTFGSLGMGVITNIDSEDNLRDSLDYVFSEFEYTDFIIERHIIGEDVRVYVTGDKAVGATKRTPANVTGDGTHTIEELIELKNESRKLNPQTSTRLIKVDDDIRNFMSQQKLQLTDIPEEGTVIYLKGQSNISSGGDSVDVTEELSDDIKNTAINAVKAIPGLNQAGVDIIVNEKGTVIIEINATAGISLHTFPLYGEAQNIAEKIIDFYFPETKGIAAESSAIFFDYKAILELLRSRSVKALELTNAPVGKLFAKRYVISGKVQDVGFRRWLQKQAVARGLHGYTRNLRNGKVVVVVGDTDKANVNAFKDICYEGPVQAEVSDIQEYFWDKQIKIGFEIRSMNKAKKS</sequence>
<dbReference type="InterPro" id="IPR001792">
    <property type="entry name" value="Acylphosphatase-like_dom"/>
</dbReference>
<dbReference type="PROSITE" id="PS50975">
    <property type="entry name" value="ATP_GRASP"/>
    <property type="match status" value="1"/>
</dbReference>
<dbReference type="PANTHER" id="PTHR21621">
    <property type="entry name" value="RIBOSOMAL PROTEIN S6 MODIFICATION PROTEIN"/>
    <property type="match status" value="1"/>
</dbReference>
<evidence type="ECO:0000256" key="1">
    <source>
        <dbReference type="ARBA" id="ARBA00015991"/>
    </source>
</evidence>
<dbReference type="InterPro" id="IPR011761">
    <property type="entry name" value="ATP-grasp"/>
</dbReference>
<dbReference type="Pfam" id="PF08443">
    <property type="entry name" value="RimK"/>
    <property type="match status" value="1"/>
</dbReference>
<dbReference type="InterPro" id="IPR013651">
    <property type="entry name" value="ATP-grasp_RimK-type"/>
</dbReference>
<dbReference type="KEGG" id="lao:AOX59_15985"/>
<dbReference type="Pfam" id="PF02655">
    <property type="entry name" value="ATP-grasp_3"/>
    <property type="match status" value="1"/>
</dbReference>
<keyword evidence="3" id="KW-0378">Hydrolase</keyword>
<dbReference type="STRING" id="1472767.AOX59_15985"/>
<evidence type="ECO:0000256" key="3">
    <source>
        <dbReference type="PROSITE-ProRule" id="PRU00520"/>
    </source>
</evidence>
<evidence type="ECO:0000313" key="7">
    <source>
        <dbReference type="EMBL" id="ALX49944.1"/>
    </source>
</evidence>
<dbReference type="RefSeq" id="WP_068446941.1">
    <property type="nucleotide sequence ID" value="NZ_CP013862.1"/>
</dbReference>
<feature type="domain" description="ATP-grasp" evidence="5">
    <location>
        <begin position="96"/>
        <end position="346"/>
    </location>
</feature>
<gene>
    <name evidence="7" type="ORF">AOX59_15985</name>
</gene>
<dbReference type="GO" id="GO:0003998">
    <property type="term" value="F:acylphosphatase activity"/>
    <property type="evidence" value="ECO:0007669"/>
    <property type="project" value="UniProtKB-EC"/>
</dbReference>
<evidence type="ECO:0000313" key="8">
    <source>
        <dbReference type="Proteomes" id="UP000050331"/>
    </source>
</evidence>
<dbReference type="GO" id="GO:0009432">
    <property type="term" value="P:SOS response"/>
    <property type="evidence" value="ECO:0007669"/>
    <property type="project" value="TreeGrafter"/>
</dbReference>
<evidence type="ECO:0000259" key="5">
    <source>
        <dbReference type="PROSITE" id="PS50975"/>
    </source>
</evidence>
<feature type="domain" description="Acylphosphatase-like" evidence="6">
    <location>
        <begin position="390"/>
        <end position="477"/>
    </location>
</feature>
<dbReference type="EC" id="3.6.1.7" evidence="3"/>
<dbReference type="Proteomes" id="UP000050331">
    <property type="component" value="Chromosome"/>
</dbReference>
<name>A0A0U4DX62_9BACI</name>
<dbReference type="GO" id="GO:0005737">
    <property type="term" value="C:cytoplasm"/>
    <property type="evidence" value="ECO:0007669"/>
    <property type="project" value="TreeGrafter"/>
</dbReference>
<dbReference type="PROSITE" id="PS51160">
    <property type="entry name" value="ACYLPHOSPHATASE_3"/>
    <property type="match status" value="1"/>
</dbReference>